<keyword evidence="2" id="KW-0812">Transmembrane</keyword>
<dbReference type="EMBL" id="WNKT01000013">
    <property type="protein sequence ID" value="MTW21097.1"/>
    <property type="molecule type" value="Genomic_DNA"/>
</dbReference>
<proteinExistence type="predicted"/>
<dbReference type="Pfam" id="PF09955">
    <property type="entry name" value="DUF2189"/>
    <property type="match status" value="1"/>
</dbReference>
<feature type="region of interest" description="Disordered" evidence="1">
    <location>
        <begin position="129"/>
        <end position="152"/>
    </location>
</feature>
<feature type="region of interest" description="Disordered" evidence="1">
    <location>
        <begin position="32"/>
        <end position="55"/>
    </location>
</feature>
<keyword evidence="4" id="KW-1185">Reference proteome</keyword>
<name>A0A6N8EEY3_9GAMM</name>
<dbReference type="InterPro" id="IPR018692">
    <property type="entry name" value="DUF2189"/>
</dbReference>
<dbReference type="OrthoDB" id="5621705at2"/>
<gene>
    <name evidence="3" type="ORF">GJ668_08290</name>
</gene>
<feature type="transmembrane region" description="Helical" evidence="2">
    <location>
        <begin position="378"/>
        <end position="405"/>
    </location>
</feature>
<evidence type="ECO:0000256" key="2">
    <source>
        <dbReference type="SAM" id="Phobius"/>
    </source>
</evidence>
<feature type="transmembrane region" description="Helical" evidence="2">
    <location>
        <begin position="322"/>
        <end position="345"/>
    </location>
</feature>
<keyword evidence="2" id="KW-0472">Membrane</keyword>
<dbReference type="AlphaFoldDB" id="A0A6N8EEY3"/>
<evidence type="ECO:0000256" key="1">
    <source>
        <dbReference type="SAM" id="MobiDB-lite"/>
    </source>
</evidence>
<accession>A0A6N8EEY3</accession>
<evidence type="ECO:0000313" key="3">
    <source>
        <dbReference type="EMBL" id="MTW21097.1"/>
    </source>
</evidence>
<feature type="transmembrane region" description="Helical" evidence="2">
    <location>
        <begin position="276"/>
        <end position="302"/>
    </location>
</feature>
<dbReference type="Proteomes" id="UP000434044">
    <property type="component" value="Unassembled WGS sequence"/>
</dbReference>
<evidence type="ECO:0000313" key="4">
    <source>
        <dbReference type="Proteomes" id="UP000434044"/>
    </source>
</evidence>
<sequence>MRRPGAWRSGSTLGMRRNAVGLCMGITSRRTGGCGDAASRHASRRPDRAQAAPMSHRDVDLDLERTQQRVPCQHKGFVRRPRRKHLSGAGKTAEIRLCTPSGGGLGVMAQLLGHLTRPNQGLGRAFAWSTPETGPGRPLARSCESDTPEASPDARRIRMSTYRLSTQQQPQRSFEIRSLDEVRPMAWLRQGLEDFKAEPLWSTVYGAAVAGLGGLFAYLASGADAFFLVPFLFSGFLVVTPMLSLGLMAKAKLRETGRAHDAGALRRLLAMNRSSTAMMGIFLVLVFVNWIMVSNLVYGGVFHQVTTGIERVQPLPVMFTESLPFLLIYGGIAIALAAFVFRIVAFSIPMMLDQKVDAFNAAFASWKAVGENRKPMSLWASIIAALCTLGFLTFFVGLVFVIPWLGYASWHAYRDTMEANQDS</sequence>
<keyword evidence="2" id="KW-1133">Transmembrane helix</keyword>
<organism evidence="3 4">
    <name type="scientific">Allochromatium palmeri</name>
    <dbReference type="NCBI Taxonomy" id="231048"/>
    <lineage>
        <taxon>Bacteria</taxon>
        <taxon>Pseudomonadati</taxon>
        <taxon>Pseudomonadota</taxon>
        <taxon>Gammaproteobacteria</taxon>
        <taxon>Chromatiales</taxon>
        <taxon>Chromatiaceae</taxon>
        <taxon>Allochromatium</taxon>
    </lineage>
</organism>
<protein>
    <submittedName>
        <fullName evidence="3">DUF2189 domain-containing protein</fullName>
    </submittedName>
</protein>
<feature type="transmembrane region" description="Helical" evidence="2">
    <location>
        <begin position="225"/>
        <end position="248"/>
    </location>
</feature>
<feature type="transmembrane region" description="Helical" evidence="2">
    <location>
        <begin position="199"/>
        <end position="219"/>
    </location>
</feature>
<comment type="caution">
    <text evidence="3">The sequence shown here is derived from an EMBL/GenBank/DDBJ whole genome shotgun (WGS) entry which is preliminary data.</text>
</comment>
<reference evidence="3 4" key="1">
    <citation type="submission" date="2019-11" db="EMBL/GenBank/DDBJ databases">
        <title>Whole-genome sequence of the anaerobic purple sulfur bacterium Allochromatium palmeri DSM 15591.</title>
        <authorList>
            <person name="Kyndt J.A."/>
            <person name="Meyer T.E."/>
        </authorList>
    </citation>
    <scope>NUCLEOTIDE SEQUENCE [LARGE SCALE GENOMIC DNA]</scope>
    <source>
        <strain evidence="3 4">DSM 15591</strain>
    </source>
</reference>